<proteinExistence type="inferred from homology"/>
<feature type="domain" description="RNA polymerase sigma-70 region 2" evidence="5">
    <location>
        <begin position="28"/>
        <end position="90"/>
    </location>
</feature>
<evidence type="ECO:0008006" key="9">
    <source>
        <dbReference type="Google" id="ProtNLM"/>
    </source>
</evidence>
<evidence type="ECO:0000256" key="2">
    <source>
        <dbReference type="ARBA" id="ARBA00023015"/>
    </source>
</evidence>
<dbReference type="InterPro" id="IPR013324">
    <property type="entry name" value="RNA_pol_sigma_r3/r4-like"/>
</dbReference>
<sequence length="195" mass="21684">MPPNSTPPPQTEPPSDQTHWFNDEVQPHAAALRGYLSNAFPSVRGEVDDVVQDSLLRVWLAWAKRPIRSARGFLFQVARNRAIDVLRRSKASPAEAVEDCDAVLSSAISVAQEAAAATVSREEKARLLAEAIDALPARCREVVVLRKLRLIPQREVAQRLGLSEKTVESQLARGIKRIEARLRGLGIHHYYDGHE</sequence>
<dbReference type="Pfam" id="PF08281">
    <property type="entry name" value="Sigma70_r4_2"/>
    <property type="match status" value="1"/>
</dbReference>
<keyword evidence="2" id="KW-0805">Transcription regulation</keyword>
<comment type="caution">
    <text evidence="7">The sequence shown here is derived from an EMBL/GenBank/DDBJ whole genome shotgun (WGS) entry which is preliminary data.</text>
</comment>
<feature type="domain" description="RNA polymerase sigma factor 70 region 4 type 2" evidence="6">
    <location>
        <begin position="126"/>
        <end position="178"/>
    </location>
</feature>
<dbReference type="STRING" id="1548207.AXK11_06935"/>
<name>A0A139SKJ9_9BACT</name>
<dbReference type="GO" id="GO:0003677">
    <property type="term" value="F:DNA binding"/>
    <property type="evidence" value="ECO:0007669"/>
    <property type="project" value="InterPro"/>
</dbReference>
<dbReference type="InterPro" id="IPR007627">
    <property type="entry name" value="RNA_pol_sigma70_r2"/>
</dbReference>
<accession>A0A139SKJ9</accession>
<reference evidence="8" key="1">
    <citation type="submission" date="2016-02" db="EMBL/GenBank/DDBJ databases">
        <authorList>
            <person name="Sanders J.G."/>
            <person name="Lin J.Y."/>
            <person name="Wertz J.T."/>
            <person name="Russell J.A."/>
            <person name="Moreau C.S."/>
            <person name="Powell S."/>
        </authorList>
    </citation>
    <scope>NUCLEOTIDE SEQUENCE [LARGE SCALE GENOMIC DNA]</scope>
    <source>
        <strain evidence="8">CAG34</strain>
    </source>
</reference>
<dbReference type="GO" id="GO:0006352">
    <property type="term" value="P:DNA-templated transcription initiation"/>
    <property type="evidence" value="ECO:0007669"/>
    <property type="project" value="InterPro"/>
</dbReference>
<evidence type="ECO:0000256" key="4">
    <source>
        <dbReference type="ARBA" id="ARBA00023163"/>
    </source>
</evidence>
<dbReference type="Gene3D" id="1.10.1740.10">
    <property type="match status" value="1"/>
</dbReference>
<keyword evidence="3" id="KW-0731">Sigma factor</keyword>
<dbReference type="SUPFAM" id="SSF88659">
    <property type="entry name" value="Sigma3 and sigma4 domains of RNA polymerase sigma factors"/>
    <property type="match status" value="1"/>
</dbReference>
<dbReference type="InterPro" id="IPR036388">
    <property type="entry name" value="WH-like_DNA-bd_sf"/>
</dbReference>
<dbReference type="EMBL" id="LSZQ01000052">
    <property type="protein sequence ID" value="KXU35083.1"/>
    <property type="molecule type" value="Genomic_DNA"/>
</dbReference>
<evidence type="ECO:0000313" key="8">
    <source>
        <dbReference type="Proteomes" id="UP000070058"/>
    </source>
</evidence>
<dbReference type="InterPro" id="IPR013249">
    <property type="entry name" value="RNA_pol_sigma70_r4_t2"/>
</dbReference>
<dbReference type="Proteomes" id="UP000070058">
    <property type="component" value="Unassembled WGS sequence"/>
</dbReference>
<keyword evidence="8" id="KW-1185">Reference proteome</keyword>
<evidence type="ECO:0000259" key="6">
    <source>
        <dbReference type="Pfam" id="PF08281"/>
    </source>
</evidence>
<keyword evidence="4" id="KW-0804">Transcription</keyword>
<evidence type="ECO:0000313" key="7">
    <source>
        <dbReference type="EMBL" id="KXU35083.1"/>
    </source>
</evidence>
<protein>
    <recommendedName>
        <fullName evidence="9">RNA polymerase subunit sigma-24</fullName>
    </recommendedName>
</protein>
<dbReference type="RefSeq" id="WP_068630607.1">
    <property type="nucleotide sequence ID" value="NZ_LSZQ01000052.1"/>
</dbReference>
<dbReference type="PANTHER" id="PTHR43133">
    <property type="entry name" value="RNA POLYMERASE ECF-TYPE SIGMA FACTO"/>
    <property type="match status" value="1"/>
</dbReference>
<dbReference type="AlphaFoldDB" id="A0A139SKJ9"/>
<organism evidence="7 8">
    <name type="scientific">Cephaloticoccus primus</name>
    <dbReference type="NCBI Taxonomy" id="1548207"/>
    <lineage>
        <taxon>Bacteria</taxon>
        <taxon>Pseudomonadati</taxon>
        <taxon>Verrucomicrobiota</taxon>
        <taxon>Opitutia</taxon>
        <taxon>Opitutales</taxon>
        <taxon>Opitutaceae</taxon>
        <taxon>Cephaloticoccus</taxon>
    </lineage>
</organism>
<dbReference type="SUPFAM" id="SSF88946">
    <property type="entry name" value="Sigma2 domain of RNA polymerase sigma factors"/>
    <property type="match status" value="1"/>
</dbReference>
<dbReference type="InterPro" id="IPR014284">
    <property type="entry name" value="RNA_pol_sigma-70_dom"/>
</dbReference>
<evidence type="ECO:0000259" key="5">
    <source>
        <dbReference type="Pfam" id="PF04542"/>
    </source>
</evidence>
<evidence type="ECO:0000256" key="3">
    <source>
        <dbReference type="ARBA" id="ARBA00023082"/>
    </source>
</evidence>
<dbReference type="Pfam" id="PF04542">
    <property type="entry name" value="Sigma70_r2"/>
    <property type="match status" value="1"/>
</dbReference>
<dbReference type="Gene3D" id="1.10.10.10">
    <property type="entry name" value="Winged helix-like DNA-binding domain superfamily/Winged helix DNA-binding domain"/>
    <property type="match status" value="1"/>
</dbReference>
<dbReference type="InterPro" id="IPR013325">
    <property type="entry name" value="RNA_pol_sigma_r2"/>
</dbReference>
<dbReference type="InterPro" id="IPR039425">
    <property type="entry name" value="RNA_pol_sigma-70-like"/>
</dbReference>
<dbReference type="CDD" id="cd06171">
    <property type="entry name" value="Sigma70_r4"/>
    <property type="match status" value="1"/>
</dbReference>
<dbReference type="PANTHER" id="PTHR43133:SF63">
    <property type="entry name" value="RNA POLYMERASE SIGMA FACTOR FECI-RELATED"/>
    <property type="match status" value="1"/>
</dbReference>
<gene>
    <name evidence="7" type="ORF">AXK11_06935</name>
</gene>
<dbReference type="GO" id="GO:0016987">
    <property type="term" value="F:sigma factor activity"/>
    <property type="evidence" value="ECO:0007669"/>
    <property type="project" value="UniProtKB-KW"/>
</dbReference>
<evidence type="ECO:0000256" key="1">
    <source>
        <dbReference type="ARBA" id="ARBA00010641"/>
    </source>
</evidence>
<dbReference type="NCBIfam" id="TIGR02937">
    <property type="entry name" value="sigma70-ECF"/>
    <property type="match status" value="1"/>
</dbReference>
<comment type="similarity">
    <text evidence="1">Belongs to the sigma-70 factor family. ECF subfamily.</text>
</comment>